<evidence type="ECO:0000256" key="2">
    <source>
        <dbReference type="SAM" id="Phobius"/>
    </source>
</evidence>
<reference evidence="5" key="1">
    <citation type="journal article" date="2021" name="Microb. Physiol.">
        <title>Proteogenomic Insights into the Physiology of Marine, Sulfate-Reducing, Filamentous Desulfonema limicola and Desulfonema magnum.</title>
        <authorList>
            <person name="Schnaars V."/>
            <person name="Wohlbrand L."/>
            <person name="Scheve S."/>
            <person name="Hinrichs C."/>
            <person name="Reinhardt R."/>
            <person name="Rabus R."/>
        </authorList>
    </citation>
    <scope>NUCLEOTIDE SEQUENCE</scope>
    <source>
        <strain evidence="5">5ac10</strain>
    </source>
</reference>
<keyword evidence="6" id="KW-1185">Reference proteome</keyword>
<sequence length="552" mass="61962">MKLFKYRFFACKVFVFIVFLSFLHVSAAFTTVLDETAPGLTMARQATHSAKLWITSDHSKHEILQQEFTSGPEVTKACLYCHSEAASQFHKTIHWTWLDPNVDKKEMIGKGGYSVNNFCINLISNEPRCTSCHAGYGWKDQTFDFTDQSKVDCLVCHEQTGTYKKFPTGAGNPVTEPTVFKENGKEYLPPEWNKVAQSVGRPTRKNCGTCHFSGGGGDGVKHGDMDSSLMKPNKALDVHMGEDGQNFDCVRCHTTVLHNIAGRTYSTPAATSRKSLIEDDLTSKITCESCHSSSPHKSHSKMNDHTDKVACQSCHIPEYARVNPTKMWWDWSTAGRKKDGKPYEEKGEHGKAEYSSKKGSFVWEKNVKPEYFWYNGSIYSLTARDTIDPSKIVQVNRPLGSPDDVNSRISPFKVHKGKQPYDKENKTLLIPHLFGKKESGAYWADFDWKKSLASGMEKAALPFSGEFDFVETTYVFPTTHMVAPRENALSCNECHTNNNSRLANLGGFYMPGRDKSNLVNTGGWTLAALSFIGVILHGFIRIFTKSKPKKEK</sequence>
<organism evidence="5 6">
    <name type="scientific">Desulfonema limicola</name>
    <dbReference type="NCBI Taxonomy" id="45656"/>
    <lineage>
        <taxon>Bacteria</taxon>
        <taxon>Pseudomonadati</taxon>
        <taxon>Thermodesulfobacteriota</taxon>
        <taxon>Desulfobacteria</taxon>
        <taxon>Desulfobacterales</taxon>
        <taxon>Desulfococcaceae</taxon>
        <taxon>Desulfonema</taxon>
    </lineage>
</organism>
<dbReference type="AlphaFoldDB" id="A0A975GH11"/>
<dbReference type="InterPro" id="IPR024673">
    <property type="entry name" value="Octahem_Cyt_c"/>
</dbReference>
<feature type="domain" description="Cytochrome c-552/4" evidence="4">
    <location>
        <begin position="77"/>
        <end position="157"/>
    </location>
</feature>
<dbReference type="InterPro" id="IPR023155">
    <property type="entry name" value="Cyt_c-552/4"/>
</dbReference>
<feature type="signal peptide" evidence="3">
    <location>
        <begin position="1"/>
        <end position="27"/>
    </location>
</feature>
<keyword evidence="2" id="KW-0812">Transmembrane</keyword>
<dbReference type="GO" id="GO:0016491">
    <property type="term" value="F:oxidoreductase activity"/>
    <property type="evidence" value="ECO:0007669"/>
    <property type="project" value="TreeGrafter"/>
</dbReference>
<dbReference type="InterPro" id="IPR036280">
    <property type="entry name" value="Multihaem_cyt_sf"/>
</dbReference>
<dbReference type="KEGG" id="dli:dnl_32530"/>
<keyword evidence="2" id="KW-0472">Membrane</keyword>
<dbReference type="NCBIfam" id="TIGR04315">
    <property type="entry name" value="octaheme_Shew"/>
    <property type="match status" value="1"/>
</dbReference>
<dbReference type="Gene3D" id="3.90.10.10">
    <property type="entry name" value="Cytochrome C3"/>
    <property type="match status" value="1"/>
</dbReference>
<dbReference type="PIRSF" id="PIRSF039014">
    <property type="entry name" value="OTR_cyc"/>
    <property type="match status" value="1"/>
</dbReference>
<dbReference type="InterPro" id="IPR051829">
    <property type="entry name" value="Multiheme_Cytochr_ET"/>
</dbReference>
<dbReference type="Pfam" id="PF11783">
    <property type="entry name" value="Cytochrome_cB"/>
    <property type="match status" value="1"/>
</dbReference>
<dbReference type="PANTHER" id="PTHR35038">
    <property type="entry name" value="DISSIMILATORY SULFITE REDUCTASE SIRA"/>
    <property type="match status" value="1"/>
</dbReference>
<evidence type="ECO:0000313" key="6">
    <source>
        <dbReference type="Proteomes" id="UP000663720"/>
    </source>
</evidence>
<keyword evidence="2" id="KW-1133">Transmembrane helix</keyword>
<dbReference type="PANTHER" id="PTHR35038:SF5">
    <property type="entry name" value="CYTOCHROME C-TYPE PROTEIN NRFB"/>
    <property type="match status" value="1"/>
</dbReference>
<protein>
    <submittedName>
        <fullName evidence="5">Cytochrome c family protein, OhcA-like</fullName>
    </submittedName>
</protein>
<keyword evidence="1 3" id="KW-0732">Signal</keyword>
<evidence type="ECO:0000256" key="1">
    <source>
        <dbReference type="ARBA" id="ARBA00022729"/>
    </source>
</evidence>
<feature type="chain" id="PRO_5037124231" evidence="3">
    <location>
        <begin position="28"/>
        <end position="552"/>
    </location>
</feature>
<dbReference type="SUPFAM" id="SSF48695">
    <property type="entry name" value="Multiheme cytochromes"/>
    <property type="match status" value="1"/>
</dbReference>
<accession>A0A975GH11</accession>
<feature type="transmembrane region" description="Helical" evidence="2">
    <location>
        <begin position="523"/>
        <end position="543"/>
    </location>
</feature>
<dbReference type="Proteomes" id="UP000663720">
    <property type="component" value="Chromosome"/>
</dbReference>
<evidence type="ECO:0000259" key="4">
    <source>
        <dbReference type="Pfam" id="PF13435"/>
    </source>
</evidence>
<proteinExistence type="predicted"/>
<evidence type="ECO:0000313" key="5">
    <source>
        <dbReference type="EMBL" id="QTA80936.1"/>
    </source>
</evidence>
<evidence type="ECO:0000256" key="3">
    <source>
        <dbReference type="SAM" id="SignalP"/>
    </source>
</evidence>
<dbReference type="Gene3D" id="1.10.1130.10">
    <property type="entry name" value="Flavocytochrome C3, Chain A"/>
    <property type="match status" value="1"/>
</dbReference>
<dbReference type="Pfam" id="PF13435">
    <property type="entry name" value="Cytochrome_C554"/>
    <property type="match status" value="1"/>
</dbReference>
<gene>
    <name evidence="5" type="ORF">dnl_32530</name>
</gene>
<dbReference type="EMBL" id="CP061799">
    <property type="protein sequence ID" value="QTA80936.1"/>
    <property type="molecule type" value="Genomic_DNA"/>
</dbReference>
<dbReference type="RefSeq" id="WP_207687026.1">
    <property type="nucleotide sequence ID" value="NZ_CP061799.1"/>
</dbReference>
<name>A0A975GH11_9BACT</name>